<name>A0ABU8V1S6_9NEIS</name>
<dbReference type="EMBL" id="JAVFJF020000017">
    <property type="protein sequence ID" value="MEJ8675076.1"/>
    <property type="molecule type" value="Genomic_DNA"/>
</dbReference>
<reference evidence="1 2" key="1">
    <citation type="submission" date="2023-12" db="EMBL/GenBank/DDBJ databases">
        <title>Evaluation and characterization of a potential secondary metabolite violacein from indigenous Chromobacterium amazonense SAM215.</title>
        <authorList>
            <person name="Tarafdar M.R."/>
            <person name="Abedin S.M."/>
            <person name="Atiqua A."/>
            <person name="Saha A."/>
            <person name="Khan S.N."/>
        </authorList>
    </citation>
    <scope>NUCLEOTIDE SEQUENCE [LARGE SCALE GENOMIC DNA]</scope>
    <source>
        <strain evidence="1 2">SAM215</strain>
    </source>
</reference>
<sequence length="66" mass="7337">MLPSICLFRAVVSENLFAESVNSTARMSQWQSFFLLENKAFASSLLGGQRLSLQWPVEEGMQLNGA</sequence>
<protein>
    <submittedName>
        <fullName evidence="1">Uncharacterized protein</fullName>
    </submittedName>
</protein>
<organism evidence="1 2">
    <name type="scientific">Chromobacterium amazonense</name>
    <dbReference type="NCBI Taxonomy" id="1382803"/>
    <lineage>
        <taxon>Bacteria</taxon>
        <taxon>Pseudomonadati</taxon>
        <taxon>Pseudomonadota</taxon>
        <taxon>Betaproteobacteria</taxon>
        <taxon>Neisseriales</taxon>
        <taxon>Chromobacteriaceae</taxon>
        <taxon>Chromobacterium</taxon>
    </lineage>
</organism>
<evidence type="ECO:0000313" key="1">
    <source>
        <dbReference type="EMBL" id="MEJ8675076.1"/>
    </source>
</evidence>
<comment type="caution">
    <text evidence="1">The sequence shown here is derived from an EMBL/GenBank/DDBJ whole genome shotgun (WGS) entry which is preliminary data.</text>
</comment>
<gene>
    <name evidence="1" type="ORF">QCL97_010105</name>
</gene>
<keyword evidence="2" id="KW-1185">Reference proteome</keyword>
<accession>A0ABU8V1S6</accession>
<proteinExistence type="predicted"/>
<dbReference type="RefSeq" id="WP_307912618.1">
    <property type="nucleotide sequence ID" value="NZ_JAVFJF020000017.1"/>
</dbReference>
<dbReference type="Proteomes" id="UP001224516">
    <property type="component" value="Unassembled WGS sequence"/>
</dbReference>
<evidence type="ECO:0000313" key="2">
    <source>
        <dbReference type="Proteomes" id="UP001224516"/>
    </source>
</evidence>